<dbReference type="AlphaFoldDB" id="R4XD01"/>
<reference evidence="5 6" key="1">
    <citation type="journal article" date="2013" name="MBio">
        <title>Genome sequencing of the plant pathogen Taphrina deformans, the causal agent of peach leaf curl.</title>
        <authorList>
            <person name="Cisse O.H."/>
            <person name="Almeida J.M.G.C.F."/>
            <person name="Fonseca A."/>
            <person name="Kumar A.A."/>
            <person name="Salojaervi J."/>
            <person name="Overmyer K."/>
            <person name="Hauser P.M."/>
            <person name="Pagni M."/>
        </authorList>
    </citation>
    <scope>NUCLEOTIDE SEQUENCE [LARGE SCALE GENOMIC DNA]</scope>
    <source>
        <strain evidence="6">PYCC 5710 / ATCC 11124 / CBS 356.35 / IMI 108563 / JCM 9778 / NBRC 8474</strain>
    </source>
</reference>
<dbReference type="EMBL" id="CAHR02000029">
    <property type="protein sequence ID" value="CCG81200.1"/>
    <property type="molecule type" value="Genomic_DNA"/>
</dbReference>
<dbReference type="eggNOG" id="KOG2117">
    <property type="taxonomic scope" value="Eukaryota"/>
</dbReference>
<evidence type="ECO:0000313" key="5">
    <source>
        <dbReference type="EMBL" id="CCG81200.1"/>
    </source>
</evidence>
<dbReference type="OrthoDB" id="446635at2759"/>
<name>R4XD01_TAPDE</name>
<dbReference type="VEuPathDB" id="FungiDB:TAPDE_000918"/>
<dbReference type="GO" id="GO:0000381">
    <property type="term" value="P:regulation of alternative mRNA splicing, via spliceosome"/>
    <property type="evidence" value="ECO:0007669"/>
    <property type="project" value="InterPro"/>
</dbReference>
<evidence type="ECO:0000256" key="2">
    <source>
        <dbReference type="ARBA" id="ARBA00023054"/>
    </source>
</evidence>
<dbReference type="PANTHER" id="PTHR47845">
    <property type="entry name" value="NUCLEAR SPECKLE SPLICING REGULATORY PROTEIN 1 HOMOLOG"/>
    <property type="match status" value="1"/>
</dbReference>
<dbReference type="Proteomes" id="UP000013776">
    <property type="component" value="Unassembled WGS sequence"/>
</dbReference>
<accession>R4XD01</accession>
<comment type="caution">
    <text evidence="5">The sequence shown here is derived from an EMBL/GenBank/DDBJ whole genome shotgun (WGS) entry which is preliminary data.</text>
</comment>
<evidence type="ECO:0000259" key="4">
    <source>
        <dbReference type="Pfam" id="PF09745"/>
    </source>
</evidence>
<feature type="domain" description="Nuclear speckle splicing regulatory protein 1 N-terminal" evidence="4">
    <location>
        <begin position="60"/>
        <end position="164"/>
    </location>
</feature>
<feature type="region of interest" description="Disordered" evidence="3">
    <location>
        <begin position="288"/>
        <end position="326"/>
    </location>
</feature>
<evidence type="ECO:0000256" key="3">
    <source>
        <dbReference type="SAM" id="MobiDB-lite"/>
    </source>
</evidence>
<dbReference type="InterPro" id="IPR053246">
    <property type="entry name" value="NS_splicing_regulatory_protein"/>
</dbReference>
<sequence>MLSSGLNIRKKTAPPVALKSSLAAFDIDSDSGEESIDRKKIASGRLGQSKSSLKDFNLDESDIAYDYDGVYDSMKSGERELKSKKEADKKQRKPKYMQNLFQMAEIRKRDRLRAEDVKLRREREAEGDEFADKEKFVTSAYKAQQEELRRIEREEDEKERILRQKAGGFVAFNQNLLANDEERHDLAVSRTTNITNSSADDEIERDSQSIADQQLLKLAEERLGHKIAVNDDNQIVDHRQLLGAGLNRATRSDSHLKTSELAKKQSIVYNQQDREDRKAQIERQQRILDEQLRASNKRAAEESKAKEEQVKAQAKRSKTEGDIKSAKERYLARKQAQGD</sequence>
<keyword evidence="6" id="KW-1185">Reference proteome</keyword>
<dbReference type="InterPro" id="IPR018612">
    <property type="entry name" value="NSRP1_N"/>
</dbReference>
<feature type="compositionally biased region" description="Basic and acidic residues" evidence="3">
    <location>
        <begin position="317"/>
        <end position="326"/>
    </location>
</feature>
<proteinExistence type="inferred from homology"/>
<evidence type="ECO:0000313" key="6">
    <source>
        <dbReference type="Proteomes" id="UP000013776"/>
    </source>
</evidence>
<keyword evidence="2" id="KW-0175">Coiled coil</keyword>
<protein>
    <recommendedName>
        <fullName evidence="4">Nuclear speckle splicing regulatory protein 1 N-terminal domain-containing protein</fullName>
    </recommendedName>
</protein>
<organism evidence="5 6">
    <name type="scientific">Taphrina deformans (strain PYCC 5710 / ATCC 11124 / CBS 356.35 / IMI 108563 / JCM 9778 / NBRC 8474)</name>
    <name type="common">Peach leaf curl fungus</name>
    <name type="synonym">Lalaria deformans</name>
    <dbReference type="NCBI Taxonomy" id="1097556"/>
    <lineage>
        <taxon>Eukaryota</taxon>
        <taxon>Fungi</taxon>
        <taxon>Dikarya</taxon>
        <taxon>Ascomycota</taxon>
        <taxon>Taphrinomycotina</taxon>
        <taxon>Taphrinomycetes</taxon>
        <taxon>Taphrinales</taxon>
        <taxon>Taphrinaceae</taxon>
        <taxon>Taphrina</taxon>
    </lineage>
</organism>
<dbReference type="STRING" id="1097556.R4XD01"/>
<comment type="similarity">
    <text evidence="1">Belongs to the NSRP1 family.</text>
</comment>
<feature type="compositionally biased region" description="Basic and acidic residues" evidence="3">
    <location>
        <begin position="288"/>
        <end position="310"/>
    </location>
</feature>
<dbReference type="PANTHER" id="PTHR47845:SF1">
    <property type="entry name" value="NUCLEAR SPECKLE SPLICING REGULATORY PROTEIN 1 HOMOLOG"/>
    <property type="match status" value="1"/>
</dbReference>
<evidence type="ECO:0000256" key="1">
    <source>
        <dbReference type="ARBA" id="ARBA00010126"/>
    </source>
</evidence>
<dbReference type="Pfam" id="PF09745">
    <property type="entry name" value="NSRP1_N"/>
    <property type="match status" value="1"/>
</dbReference>
<gene>
    <name evidence="5" type="ORF">TAPDE_000918</name>
</gene>